<keyword evidence="2" id="KW-1185">Reference proteome</keyword>
<protein>
    <submittedName>
        <fullName evidence="1">Uncharacterized protein</fullName>
    </submittedName>
</protein>
<name>A0A084QEX0_STAC4</name>
<dbReference type="OrthoDB" id="1262810at2759"/>
<accession>A0A084QEX0</accession>
<dbReference type="EMBL" id="KL660791">
    <property type="protein sequence ID" value="KFA62505.1"/>
    <property type="molecule type" value="Genomic_DNA"/>
</dbReference>
<sequence>MKLYVSLESNLEMLQQQTPDNVLQLLEGVWHSHGPALIGTPAVRDAIQQLPVPCLSGGVYALCDTYLPLPSLRRQCARFMASHESFPFLDLDLGSSTTTSGEEEMLRDWGFLCAEFGVSRDNDVGFLLEVVSYIKDANPDGLSLGRCQNLARLYVEIETKCSASPDSANVRDVVR</sequence>
<dbReference type="STRING" id="1283841.A0A084QEX0"/>
<organism evidence="1 2">
    <name type="scientific">Stachybotrys chlorohalonatus (strain IBT 40285)</name>
    <dbReference type="NCBI Taxonomy" id="1283841"/>
    <lineage>
        <taxon>Eukaryota</taxon>
        <taxon>Fungi</taxon>
        <taxon>Dikarya</taxon>
        <taxon>Ascomycota</taxon>
        <taxon>Pezizomycotina</taxon>
        <taxon>Sordariomycetes</taxon>
        <taxon>Hypocreomycetidae</taxon>
        <taxon>Hypocreales</taxon>
        <taxon>Stachybotryaceae</taxon>
        <taxon>Stachybotrys</taxon>
    </lineage>
</organism>
<gene>
    <name evidence="1" type="ORF">S40285_10693</name>
</gene>
<dbReference type="InParanoid" id="A0A084QEX0"/>
<dbReference type="Proteomes" id="UP000028524">
    <property type="component" value="Unassembled WGS sequence"/>
</dbReference>
<dbReference type="AlphaFoldDB" id="A0A084QEX0"/>
<reference evidence="1 2" key="1">
    <citation type="journal article" date="2014" name="BMC Genomics">
        <title>Comparative genome sequencing reveals chemotype-specific gene clusters in the toxigenic black mold Stachybotrys.</title>
        <authorList>
            <person name="Semeiks J."/>
            <person name="Borek D."/>
            <person name="Otwinowski Z."/>
            <person name="Grishin N.V."/>
        </authorList>
    </citation>
    <scope>NUCLEOTIDE SEQUENCE [LARGE SCALE GENOMIC DNA]</scope>
    <source>
        <strain evidence="1 2">IBT 40285</strain>
    </source>
</reference>
<evidence type="ECO:0000313" key="2">
    <source>
        <dbReference type="Proteomes" id="UP000028524"/>
    </source>
</evidence>
<evidence type="ECO:0000313" key="1">
    <source>
        <dbReference type="EMBL" id="KFA62505.1"/>
    </source>
</evidence>
<proteinExistence type="predicted"/>
<dbReference type="HOGENOM" id="CLU_099154_0_0_1"/>